<dbReference type="GeneID" id="37143799"/>
<organism evidence="5 6">
    <name type="scientific">Aspergillus uvarum CBS 121591</name>
    <dbReference type="NCBI Taxonomy" id="1448315"/>
    <lineage>
        <taxon>Eukaryota</taxon>
        <taxon>Fungi</taxon>
        <taxon>Dikarya</taxon>
        <taxon>Ascomycota</taxon>
        <taxon>Pezizomycotina</taxon>
        <taxon>Eurotiomycetes</taxon>
        <taxon>Eurotiomycetidae</taxon>
        <taxon>Eurotiales</taxon>
        <taxon>Aspergillaceae</taxon>
        <taxon>Aspergillus</taxon>
        <taxon>Aspergillus subgen. Circumdati</taxon>
    </lineage>
</organism>
<dbReference type="Proteomes" id="UP000248340">
    <property type="component" value="Unassembled WGS sequence"/>
</dbReference>
<dbReference type="OrthoDB" id="1274115at2759"/>
<dbReference type="InterPro" id="IPR020904">
    <property type="entry name" value="Sc_DH/Rdtase_CS"/>
</dbReference>
<protein>
    <submittedName>
        <fullName evidence="5">Putative short chain oxidoreductase/dehydrogenase</fullName>
    </submittedName>
</protein>
<dbReference type="PRINTS" id="PR00080">
    <property type="entry name" value="SDRFAMILY"/>
</dbReference>
<dbReference type="PRINTS" id="PR00081">
    <property type="entry name" value="GDHRDH"/>
</dbReference>
<dbReference type="Pfam" id="PF00106">
    <property type="entry name" value="adh_short"/>
    <property type="match status" value="1"/>
</dbReference>
<dbReference type="CDD" id="cd05374">
    <property type="entry name" value="17beta-HSD-like_SDR_c"/>
    <property type="match status" value="1"/>
</dbReference>
<keyword evidence="2" id="KW-0521">NADP</keyword>
<proteinExistence type="inferred from homology"/>
<gene>
    <name evidence="5" type="ORF">BO82DRAFT_435752</name>
</gene>
<evidence type="ECO:0000256" key="2">
    <source>
        <dbReference type="ARBA" id="ARBA00022857"/>
    </source>
</evidence>
<dbReference type="AlphaFoldDB" id="A0A319DCC3"/>
<dbReference type="GO" id="GO:0016491">
    <property type="term" value="F:oxidoreductase activity"/>
    <property type="evidence" value="ECO:0007669"/>
    <property type="project" value="UniProtKB-KW"/>
</dbReference>
<dbReference type="PROSITE" id="PS00061">
    <property type="entry name" value="ADH_SHORT"/>
    <property type="match status" value="1"/>
</dbReference>
<name>A0A319DCC3_9EURO</name>
<keyword evidence="6" id="KW-1185">Reference proteome</keyword>
<reference evidence="5 6" key="1">
    <citation type="submission" date="2016-12" db="EMBL/GenBank/DDBJ databases">
        <title>The genomes of Aspergillus section Nigri reveals drivers in fungal speciation.</title>
        <authorList>
            <consortium name="DOE Joint Genome Institute"/>
            <person name="Vesth T.C."/>
            <person name="Nybo J."/>
            <person name="Theobald S."/>
            <person name="Brandl J."/>
            <person name="Frisvad J.C."/>
            <person name="Nielsen K.F."/>
            <person name="Lyhne E.K."/>
            <person name="Kogle M.E."/>
            <person name="Kuo A."/>
            <person name="Riley R."/>
            <person name="Clum A."/>
            <person name="Nolan M."/>
            <person name="Lipzen A."/>
            <person name="Salamov A."/>
            <person name="Henrissat B."/>
            <person name="Wiebenga A."/>
            <person name="De Vries R.P."/>
            <person name="Grigoriev I.V."/>
            <person name="Mortensen U.H."/>
            <person name="Andersen M.R."/>
            <person name="Baker S.E."/>
        </authorList>
    </citation>
    <scope>NUCLEOTIDE SEQUENCE [LARGE SCALE GENOMIC DNA]</scope>
    <source>
        <strain evidence="5 6">CBS 121591</strain>
    </source>
</reference>
<dbReference type="RefSeq" id="XP_025487692.1">
    <property type="nucleotide sequence ID" value="XM_025641057.1"/>
</dbReference>
<dbReference type="PANTHER" id="PTHR43976">
    <property type="entry name" value="SHORT CHAIN DEHYDROGENASE"/>
    <property type="match status" value="1"/>
</dbReference>
<dbReference type="Gene3D" id="3.40.50.720">
    <property type="entry name" value="NAD(P)-binding Rossmann-like Domain"/>
    <property type="match status" value="1"/>
</dbReference>
<dbReference type="InterPro" id="IPR002347">
    <property type="entry name" value="SDR_fam"/>
</dbReference>
<comment type="similarity">
    <text evidence="1 4">Belongs to the short-chain dehydrogenases/reductases (SDR) family.</text>
</comment>
<dbReference type="InterPro" id="IPR051911">
    <property type="entry name" value="SDR_oxidoreductase"/>
</dbReference>
<evidence type="ECO:0000256" key="3">
    <source>
        <dbReference type="ARBA" id="ARBA00023002"/>
    </source>
</evidence>
<dbReference type="STRING" id="1448315.A0A319DCC3"/>
<dbReference type="SUPFAM" id="SSF51735">
    <property type="entry name" value="NAD(P)-binding Rossmann-fold domains"/>
    <property type="match status" value="1"/>
</dbReference>
<keyword evidence="3" id="KW-0560">Oxidoreductase</keyword>
<dbReference type="PANTHER" id="PTHR43976:SF16">
    <property type="entry name" value="SHORT-CHAIN DEHYDROGENASE_REDUCTASE FAMILY PROTEIN"/>
    <property type="match status" value="1"/>
</dbReference>
<evidence type="ECO:0000313" key="6">
    <source>
        <dbReference type="Proteomes" id="UP000248340"/>
    </source>
</evidence>
<sequence>MTLTAPKVWLITGCSAGFGISIARTVLAKGHYVIASSRNPSKSPELVDEITSKGGKWIALDVTSPEETVKKTIEEATAIHGRLDVVVNNAGYALVGSVEDSKLSNVQAQFETNVFGVLKVIKAVLPSMRAAQSGIIVNISSTGGLRSLPAVSMYAATKHAVEAISESLSLEVQSFGIRILLVEPGPFRTNFLGRGAVKFSPATEVYRNTAVGKVIQHLQDEDGKQPGDPAKAAERIFEVVTGEGMAKDKKQYLRLVLGRKAFDSAQGKIDMLQENLTALEDITKSADFDS</sequence>
<evidence type="ECO:0000313" key="5">
    <source>
        <dbReference type="EMBL" id="PYH77492.1"/>
    </source>
</evidence>
<evidence type="ECO:0000256" key="1">
    <source>
        <dbReference type="ARBA" id="ARBA00006484"/>
    </source>
</evidence>
<accession>A0A319DCC3</accession>
<dbReference type="InterPro" id="IPR036291">
    <property type="entry name" value="NAD(P)-bd_dom_sf"/>
</dbReference>
<evidence type="ECO:0000256" key="4">
    <source>
        <dbReference type="RuleBase" id="RU000363"/>
    </source>
</evidence>
<dbReference type="VEuPathDB" id="FungiDB:BO82DRAFT_435752"/>
<dbReference type="GO" id="GO:0044550">
    <property type="term" value="P:secondary metabolite biosynthetic process"/>
    <property type="evidence" value="ECO:0007669"/>
    <property type="project" value="UniProtKB-ARBA"/>
</dbReference>
<dbReference type="EMBL" id="KZ821740">
    <property type="protein sequence ID" value="PYH77492.1"/>
    <property type="molecule type" value="Genomic_DNA"/>
</dbReference>